<gene>
    <name evidence="3" type="ORF">J2S73_002877</name>
</gene>
<accession>A0AAE3VRB9</accession>
<sequence>MNSDLEDVVGIILAFTFIGALIFLLVIGAIAAPFIGIGLVPIAAYVYYRNSPQKKEKDARERTQALYAEAKKVAPPDVGRYYDRFVEELGDEELIGVASKLYLDEGFLLPEEPPPICNSVEAARYRDRLTAYINNAHDRAQVDRFVDVLMAALPRHEVGGGTFQAARVLERGEVEELIVGFFGDHDFFRKLRRQLDANLQAQKGLMPSEYAGDDCAIAYLKNTPLLPLAVRIEAIDLERRTEHMHIVGGSGHGKTSLIQYLISRDLDDDCCAIVIDSQRQMIPKLAALDIPLSDVTYLTPHHSLGINLFDVGYDRMRHDERLVNSTIELLEFVLGSLIAADLTPKQQLVFQYAIQLVIAVPGGNIDTFLKVLAPKGHEALEETIAQLSPSAREFFRTEFGEKTYTETKREISWRVWSMMKNPTFARIFTATRNPVDMFAEMEERRLILIDTDADLLQGASGFFGRIFIAQILQAAQRRFTSARRPVYLYVDEATAYFDENLAKMLETARKANIGIILAHQYLEQITSPAMYASIMANTAIKFAGGVGRDAVALAPVMHTTADFIRDQPPHCFAAYLKGKGTYSLSAPPNVIERAPKRSDDIRPEMERRYGYEPSIDPSEPPEAKPEMTAEEVEPSSEL</sequence>
<dbReference type="Gene3D" id="3.40.50.300">
    <property type="entry name" value="P-loop containing nucleotide triphosphate hydrolases"/>
    <property type="match status" value="2"/>
</dbReference>
<dbReference type="InterPro" id="IPR051162">
    <property type="entry name" value="T4SS_component"/>
</dbReference>
<dbReference type="InterPro" id="IPR027417">
    <property type="entry name" value="P-loop_NTPase"/>
</dbReference>
<dbReference type="Proteomes" id="UP001229244">
    <property type="component" value="Unassembled WGS sequence"/>
</dbReference>
<dbReference type="PANTHER" id="PTHR30121">
    <property type="entry name" value="UNCHARACTERIZED PROTEIN YJGR-RELATED"/>
    <property type="match status" value="1"/>
</dbReference>
<reference evidence="3" key="1">
    <citation type="submission" date="2023-07" db="EMBL/GenBank/DDBJ databases">
        <title>Genomic Encyclopedia of Type Strains, Phase IV (KMG-IV): sequencing the most valuable type-strain genomes for metagenomic binning, comparative biology and taxonomic classification.</title>
        <authorList>
            <person name="Goeker M."/>
        </authorList>
    </citation>
    <scope>NUCLEOTIDE SEQUENCE</scope>
    <source>
        <strain evidence="3">DSM 21202</strain>
    </source>
</reference>
<comment type="caution">
    <text evidence="3">The sequence shown here is derived from an EMBL/GenBank/DDBJ whole genome shotgun (WGS) entry which is preliminary data.</text>
</comment>
<dbReference type="AlphaFoldDB" id="A0AAE3VRB9"/>
<dbReference type="CDD" id="cd01127">
    <property type="entry name" value="TrwB_TraG_TraD_VirD4"/>
    <property type="match status" value="1"/>
</dbReference>
<proteinExistence type="predicted"/>
<organism evidence="3 4">
    <name type="scientific">Amorphus orientalis</name>
    <dbReference type="NCBI Taxonomy" id="649198"/>
    <lineage>
        <taxon>Bacteria</taxon>
        <taxon>Pseudomonadati</taxon>
        <taxon>Pseudomonadota</taxon>
        <taxon>Alphaproteobacteria</taxon>
        <taxon>Hyphomicrobiales</taxon>
        <taxon>Amorphaceae</taxon>
        <taxon>Amorphus</taxon>
    </lineage>
</organism>
<keyword evidence="2" id="KW-1133">Transmembrane helix</keyword>
<evidence type="ECO:0000256" key="1">
    <source>
        <dbReference type="SAM" id="MobiDB-lite"/>
    </source>
</evidence>
<name>A0AAE3VRB9_9HYPH</name>
<dbReference type="PANTHER" id="PTHR30121:SF6">
    <property type="entry name" value="SLR6007 PROTEIN"/>
    <property type="match status" value="1"/>
</dbReference>
<keyword evidence="4" id="KW-1185">Reference proteome</keyword>
<dbReference type="RefSeq" id="WP_306886241.1">
    <property type="nucleotide sequence ID" value="NZ_JAUSUL010000002.1"/>
</dbReference>
<dbReference type="SUPFAM" id="SSF52540">
    <property type="entry name" value="P-loop containing nucleoside triphosphate hydrolases"/>
    <property type="match status" value="1"/>
</dbReference>
<evidence type="ECO:0000313" key="4">
    <source>
        <dbReference type="Proteomes" id="UP001229244"/>
    </source>
</evidence>
<keyword evidence="2" id="KW-0812">Transmembrane</keyword>
<protein>
    <recommendedName>
        <fullName evidence="5">TraD/TraG TraM recognition site domain-containing protein</fullName>
    </recommendedName>
</protein>
<evidence type="ECO:0000313" key="3">
    <source>
        <dbReference type="EMBL" id="MDQ0316420.1"/>
    </source>
</evidence>
<feature type="compositionally biased region" description="Basic and acidic residues" evidence="1">
    <location>
        <begin position="593"/>
        <end position="610"/>
    </location>
</feature>
<feature type="compositionally biased region" description="Acidic residues" evidence="1">
    <location>
        <begin position="628"/>
        <end position="638"/>
    </location>
</feature>
<feature type="transmembrane region" description="Helical" evidence="2">
    <location>
        <begin position="12"/>
        <end position="45"/>
    </location>
</feature>
<dbReference type="EMBL" id="JAUSUL010000002">
    <property type="protein sequence ID" value="MDQ0316420.1"/>
    <property type="molecule type" value="Genomic_DNA"/>
</dbReference>
<evidence type="ECO:0008006" key="5">
    <source>
        <dbReference type="Google" id="ProtNLM"/>
    </source>
</evidence>
<evidence type="ECO:0000256" key="2">
    <source>
        <dbReference type="SAM" id="Phobius"/>
    </source>
</evidence>
<keyword evidence="2" id="KW-0472">Membrane</keyword>
<feature type="region of interest" description="Disordered" evidence="1">
    <location>
        <begin position="587"/>
        <end position="638"/>
    </location>
</feature>